<dbReference type="GO" id="GO:0006508">
    <property type="term" value="P:proteolysis"/>
    <property type="evidence" value="ECO:0007669"/>
    <property type="project" value="InterPro"/>
</dbReference>
<keyword evidence="1" id="KW-1133">Transmembrane helix</keyword>
<dbReference type="AlphaFoldDB" id="A0A1F5S3A8"/>
<reference evidence="4 5" key="1">
    <citation type="journal article" date="2016" name="Nat. Commun.">
        <title>Thousands of microbial genomes shed light on interconnected biogeochemical processes in an aquifer system.</title>
        <authorList>
            <person name="Anantharaman K."/>
            <person name="Brown C.T."/>
            <person name="Hug L.A."/>
            <person name="Sharon I."/>
            <person name="Castelle C.J."/>
            <person name="Probst A.J."/>
            <person name="Thomas B.C."/>
            <person name="Singh A."/>
            <person name="Wilkins M.J."/>
            <person name="Karaoz U."/>
            <person name="Brodie E.L."/>
            <person name="Williams K.H."/>
            <person name="Hubbard S.S."/>
            <person name="Banfield J.F."/>
        </authorList>
    </citation>
    <scope>NUCLEOTIDE SEQUENCE [LARGE SCALE GENOMIC DNA]</scope>
</reference>
<dbReference type="InterPro" id="IPR013229">
    <property type="entry name" value="PEGA"/>
</dbReference>
<proteinExistence type="predicted"/>
<organism evidence="4 5">
    <name type="scientific">Candidatus Falkowbacteria bacterium RIFOXYA2_FULL_38_12</name>
    <dbReference type="NCBI Taxonomy" id="1797993"/>
    <lineage>
        <taxon>Bacteria</taxon>
        <taxon>Candidatus Falkowiibacteriota</taxon>
    </lineage>
</organism>
<evidence type="ECO:0000313" key="5">
    <source>
        <dbReference type="Proteomes" id="UP000177407"/>
    </source>
</evidence>
<evidence type="ECO:0000256" key="1">
    <source>
        <dbReference type="SAM" id="Phobius"/>
    </source>
</evidence>
<evidence type="ECO:0000259" key="2">
    <source>
        <dbReference type="Pfam" id="PF00930"/>
    </source>
</evidence>
<protein>
    <submittedName>
        <fullName evidence="4">Uncharacterized protein</fullName>
    </submittedName>
</protein>
<keyword evidence="1" id="KW-0812">Transmembrane</keyword>
<feature type="transmembrane region" description="Helical" evidence="1">
    <location>
        <begin position="7"/>
        <end position="29"/>
    </location>
</feature>
<dbReference type="Proteomes" id="UP000177407">
    <property type="component" value="Unassembled WGS sequence"/>
</dbReference>
<feature type="domain" description="PEGA" evidence="3">
    <location>
        <begin position="46"/>
        <end position="100"/>
    </location>
</feature>
<accession>A0A1F5S3A8</accession>
<name>A0A1F5S3A8_9BACT</name>
<evidence type="ECO:0000259" key="3">
    <source>
        <dbReference type="Pfam" id="PF08308"/>
    </source>
</evidence>
<comment type="caution">
    <text evidence="4">The sequence shown here is derived from an EMBL/GenBank/DDBJ whole genome shotgun (WGS) entry which is preliminary data.</text>
</comment>
<dbReference type="InterPro" id="IPR002469">
    <property type="entry name" value="Peptidase_S9B_N"/>
</dbReference>
<sequence length="379" mass="44482">MTLRTRRFIYSVFIAIFLLCVPLVILYTLGYRYNFEKNKIQKTGIFILKSEPEKALIFLNGKLQKEKTPARIINLLPNDYLVKVEKENFYPWQKNLTIQSRFTTFAENIFLFEKNQPKKIMDGNVVFFSLSPNNQDAVFIKKENVGKEIWHIDLEDHKTNLLYRLPSKTNETVNVEWSADGQKIVINQAKTEKYIVLDIKADNASVYDDLSLFYSSFREIKNKLLEPKNLDDFTFIKSPSSFTTTLNKKNKDISVFSNDTDNIVWQEKAELAKWSPNENKILYLKNLELWIYDFSKNNSALITRDSQEIKEIFWINDDYILILVGNTLKSIELDDRDTRNVTNLLSENKIKNVALDSDEQKIYFTIEAENEKGIFELSY</sequence>
<evidence type="ECO:0000313" key="4">
    <source>
        <dbReference type="EMBL" id="OGF21190.1"/>
    </source>
</evidence>
<dbReference type="EMBL" id="MFGA01000012">
    <property type="protein sequence ID" value="OGF21190.1"/>
    <property type="molecule type" value="Genomic_DNA"/>
</dbReference>
<feature type="domain" description="Dipeptidylpeptidase IV N-terminal" evidence="2">
    <location>
        <begin position="259"/>
        <end position="309"/>
    </location>
</feature>
<gene>
    <name evidence="4" type="ORF">A2257_01820</name>
</gene>
<dbReference type="Pfam" id="PF00930">
    <property type="entry name" value="DPPIV_N"/>
    <property type="match status" value="1"/>
</dbReference>
<dbReference type="Pfam" id="PF08308">
    <property type="entry name" value="PEGA"/>
    <property type="match status" value="1"/>
</dbReference>
<dbReference type="SUPFAM" id="SSF82171">
    <property type="entry name" value="DPP6 N-terminal domain-like"/>
    <property type="match status" value="1"/>
</dbReference>
<keyword evidence="1" id="KW-0472">Membrane</keyword>